<feature type="compositionally biased region" description="Basic and acidic residues" evidence="1">
    <location>
        <begin position="243"/>
        <end position="260"/>
    </location>
</feature>
<dbReference type="GO" id="GO:0045892">
    <property type="term" value="P:negative regulation of DNA-templated transcription"/>
    <property type="evidence" value="ECO:0007669"/>
    <property type="project" value="InterPro"/>
</dbReference>
<gene>
    <name evidence="2" type="ORF">Prudu_003838</name>
</gene>
<dbReference type="InterPro" id="IPR034583">
    <property type="entry name" value="EMF1"/>
</dbReference>
<dbReference type="PANTHER" id="PTHR35504:SF1">
    <property type="entry name" value="PROTEIN EMBRYONIC FLOWER 1"/>
    <property type="match status" value="1"/>
</dbReference>
<feature type="region of interest" description="Disordered" evidence="1">
    <location>
        <begin position="750"/>
        <end position="771"/>
    </location>
</feature>
<dbReference type="GO" id="GO:0009910">
    <property type="term" value="P:negative regulation of flower development"/>
    <property type="evidence" value="ECO:0007669"/>
    <property type="project" value="InterPro"/>
</dbReference>
<sequence>MGNTIKEHCELVRCYNMERGLLMADNHKRSDPIIASKSKSVGSFVKIDSISIDLADANVKSSSSHAAKCEHFSIRGYVSEIRKKNWKVCWPFDSDGDLNKFDQLEDTSVLPPLKTPNFRFWSCQNCVQETGSKIITEDHGTGIYCCDIGSDSNKTCAQVCSSASVLLSDCQQGPQSKVVEGKRVEAPTSTVECGNEQHPSSCSTDKKEGKDEVPPTTIIANENALEDSVSHEMPRLNSVETEVNPKRTQERHKDDTEALRLEGNGSVEACKPGCESHEDTNVELDITNKNFWNKNHIQTSEAKYQTSAEDNHKESMNAFGTFKIAGMIDKADNATKLQTDTCHPLVLDECDYASSENFDKSSGLSRKKNRKVRLLSELVNKGDAKTDCIRIEDSPSNTISNISGAGIVSQSQVSVQENARVGFSDNKRRKFPEEEEQGCLEMSHPKSLNKKLKTFRRDEETTNAIAESVLEQDAVARTSLQADEKSNWNRHENERIPAVGKKKIKKCNDFGTCSSLVPPEDNVPIEAVDKVGNSSKGNATKSVSFTLTYDASTGRGIDQIPFPASEAEGKSGICKRKGKMPKVDNGQASLFPWNGMFRKSPKTREDVEIMQTGHPFHLAEDASAEKGLDLSLNSYLAAERCGKKSIPQSEDGFPSLSTWKDGSCKLDVFMRKNVEANYAANLKPSKPISNAFSGKGGHGELSSKFYTYTMPILNEEKNYTSQIEQGSCSLQQMDITRSRNKEKIVGVQKSSAVPVNRKHSNHKSDKMSQQAAVDDIPMEIVELMAKNQYERCLHDAEHNKNIFENTNKARKAQVMDHSYGIGDLRISEETSQKRKPQARNAKNGITTRKNAGPAKQKSVDYSTYMNGKDFGVSRLDQMHCPTGFSALSQAQKKSTRDQFPAAGYSSCSCAQNCKWNGDMMGPGFSHSSLRTLATSNTCQSIPHPKEEAARLWSSGMPVHLPLTYSHPQKCPAQPSNVDMLLRPPGSLHKGNVNGDYDLNLFNLKSTNREKHTEEVGSGSFSRSNAEYSFSCKRHGSEPHQNAMGSFDLYSNETIPAMHLLSLMDAGMQSGAHFNMGGNPKFLKRPFPNDLYSKEYSAPDIGGYKATDTVKLPSSNCCGTNHHSEKSLDLFPMNPGGASTSSFQHSKGFRRATEFMGQGSLSCQKKEKIQNSNAPAQNRGPGSRKAACTGGGLGKNCGTIPVMQKGFLTVSDPMMFPQNCHTIEYPMLKKLEANNGNGAMNPPKSSSMSLMCSINRNPADFSLPEAGNEYMIRGEDLRVRKRINQIGDRNKRRRNRKQTP</sequence>
<feature type="region of interest" description="Disordered" evidence="1">
    <location>
        <begin position="227"/>
        <end position="263"/>
    </location>
</feature>
<feature type="region of interest" description="Disordered" evidence="1">
    <location>
        <begin position="1160"/>
        <end position="1186"/>
    </location>
</feature>
<dbReference type="PANTHER" id="PTHR35504">
    <property type="entry name" value="PROTEIN EMBRYONIC FLOWER 1"/>
    <property type="match status" value="1"/>
</dbReference>
<reference evidence="2" key="1">
    <citation type="journal article" date="2019" name="Science">
        <title>Mutation of a bHLH transcription factor allowed almond domestication.</title>
        <authorList>
            <person name="Sanchez-Perez R."/>
            <person name="Pavan S."/>
            <person name="Mazzeo R."/>
            <person name="Moldovan C."/>
            <person name="Aiese Cigliano R."/>
            <person name="Del Cueto J."/>
            <person name="Ricciardi F."/>
            <person name="Lotti C."/>
            <person name="Ricciardi L."/>
            <person name="Dicenta F."/>
            <person name="Lopez-Marques R.L."/>
            <person name="Lindberg Moller B."/>
        </authorList>
    </citation>
    <scope>NUCLEOTIDE SEQUENCE</scope>
</reference>
<feature type="compositionally biased region" description="Basic and acidic residues" evidence="1">
    <location>
        <begin position="204"/>
        <end position="213"/>
    </location>
</feature>
<feature type="compositionally biased region" description="Polar residues" evidence="1">
    <location>
        <begin position="187"/>
        <end position="203"/>
    </location>
</feature>
<organism evidence="2">
    <name type="scientific">Prunus dulcis</name>
    <name type="common">Almond</name>
    <name type="synonym">Amygdalus dulcis</name>
    <dbReference type="NCBI Taxonomy" id="3755"/>
    <lineage>
        <taxon>Eukaryota</taxon>
        <taxon>Viridiplantae</taxon>
        <taxon>Streptophyta</taxon>
        <taxon>Embryophyta</taxon>
        <taxon>Tracheophyta</taxon>
        <taxon>Spermatophyta</taxon>
        <taxon>Magnoliopsida</taxon>
        <taxon>eudicotyledons</taxon>
        <taxon>Gunneridae</taxon>
        <taxon>Pentapetalae</taxon>
        <taxon>rosids</taxon>
        <taxon>fabids</taxon>
        <taxon>Rosales</taxon>
        <taxon>Rosaceae</taxon>
        <taxon>Amygdaloideae</taxon>
        <taxon>Amygdaleae</taxon>
        <taxon>Prunus</taxon>
    </lineage>
</organism>
<dbReference type="EMBL" id="AP019297">
    <property type="protein sequence ID" value="BBG95325.1"/>
    <property type="molecule type" value="Genomic_DNA"/>
</dbReference>
<feature type="region of interest" description="Disordered" evidence="1">
    <location>
        <begin position="181"/>
        <end position="213"/>
    </location>
</feature>
<protein>
    <submittedName>
        <fullName evidence="2">Embryonic flower 1</fullName>
    </submittedName>
</protein>
<accession>A0A4Y1QTZ8</accession>
<feature type="region of interest" description="Disordered" evidence="1">
    <location>
        <begin position="828"/>
        <end position="857"/>
    </location>
</feature>
<proteinExistence type="predicted"/>
<name>A0A4Y1QTZ8_PRUDU</name>
<evidence type="ECO:0000256" key="1">
    <source>
        <dbReference type="SAM" id="MobiDB-lite"/>
    </source>
</evidence>
<dbReference type="GO" id="GO:0048367">
    <property type="term" value="P:shoot system development"/>
    <property type="evidence" value="ECO:0007669"/>
    <property type="project" value="InterPro"/>
</dbReference>
<evidence type="ECO:0000313" key="2">
    <source>
        <dbReference type="EMBL" id="BBG95325.1"/>
    </source>
</evidence>